<feature type="domain" description="Bacterial bifunctional deaminase-reductase C-terminal" evidence="1">
    <location>
        <begin position="3"/>
        <end position="179"/>
    </location>
</feature>
<comment type="caution">
    <text evidence="2">The sequence shown here is derived from an EMBL/GenBank/DDBJ whole genome shotgun (WGS) entry which is preliminary data.</text>
</comment>
<dbReference type="Gene3D" id="3.40.430.10">
    <property type="entry name" value="Dihydrofolate Reductase, subunit A"/>
    <property type="match status" value="1"/>
</dbReference>
<dbReference type="Pfam" id="PF01872">
    <property type="entry name" value="RibD_C"/>
    <property type="match status" value="1"/>
</dbReference>
<organism evidence="2 3">
    <name type="scientific">Pedobacter frigoris</name>
    <dbReference type="NCBI Taxonomy" id="2571272"/>
    <lineage>
        <taxon>Bacteria</taxon>
        <taxon>Pseudomonadati</taxon>
        <taxon>Bacteroidota</taxon>
        <taxon>Sphingobacteriia</taxon>
        <taxon>Sphingobacteriales</taxon>
        <taxon>Sphingobacteriaceae</taxon>
        <taxon>Pedobacter</taxon>
    </lineage>
</organism>
<evidence type="ECO:0000313" key="2">
    <source>
        <dbReference type="EMBL" id="TKC06193.1"/>
    </source>
</evidence>
<dbReference type="PANTHER" id="PTHR38011:SF11">
    <property type="entry name" value="2,5-DIAMINO-6-RIBOSYLAMINO-4(3H)-PYRIMIDINONE 5'-PHOSPHATE REDUCTASE"/>
    <property type="match status" value="1"/>
</dbReference>
<keyword evidence="3" id="KW-1185">Reference proteome</keyword>
<dbReference type="AlphaFoldDB" id="A0A4V5P217"/>
<dbReference type="PANTHER" id="PTHR38011">
    <property type="entry name" value="DIHYDROFOLATE REDUCTASE FAMILY PROTEIN (AFU_ORTHOLOGUE AFUA_8G06820)"/>
    <property type="match status" value="1"/>
</dbReference>
<sequence>MRKIIQIVHTSIDGFVAGPNGNLDWFENAGEHLEFVNELIKSSDSALFGRTTYEMFNDYWPIAKDDVNSSQAEVQFAKWYDSATKIMLSKSQESLNIENTIVISSDVPETIQKMKSGPGKDIIIFGSPAVGQLLTDLHLIDEYWIFINPVFFRSGVPLFSTPGKKKKLHLIETNTISNGEVALHYRI</sequence>
<dbReference type="GO" id="GO:0009231">
    <property type="term" value="P:riboflavin biosynthetic process"/>
    <property type="evidence" value="ECO:0007669"/>
    <property type="project" value="InterPro"/>
</dbReference>
<dbReference type="OrthoDB" id="195113at2"/>
<protein>
    <submittedName>
        <fullName evidence="2">Dihydrofolate reductase</fullName>
    </submittedName>
</protein>
<dbReference type="RefSeq" id="WP_136836452.1">
    <property type="nucleotide sequence ID" value="NZ_SWBQ01000003.1"/>
</dbReference>
<accession>A0A4V5P217</accession>
<dbReference type="Proteomes" id="UP000307244">
    <property type="component" value="Unassembled WGS sequence"/>
</dbReference>
<dbReference type="InterPro" id="IPR024072">
    <property type="entry name" value="DHFR-like_dom_sf"/>
</dbReference>
<gene>
    <name evidence="2" type="ORF">FA047_12790</name>
</gene>
<evidence type="ECO:0000313" key="3">
    <source>
        <dbReference type="Proteomes" id="UP000307244"/>
    </source>
</evidence>
<name>A0A4V5P217_9SPHI</name>
<evidence type="ECO:0000259" key="1">
    <source>
        <dbReference type="Pfam" id="PF01872"/>
    </source>
</evidence>
<dbReference type="InterPro" id="IPR002734">
    <property type="entry name" value="RibDG_C"/>
</dbReference>
<dbReference type="EMBL" id="SWBQ01000003">
    <property type="protein sequence ID" value="TKC06193.1"/>
    <property type="molecule type" value="Genomic_DNA"/>
</dbReference>
<dbReference type="SUPFAM" id="SSF53597">
    <property type="entry name" value="Dihydrofolate reductase-like"/>
    <property type="match status" value="1"/>
</dbReference>
<proteinExistence type="predicted"/>
<dbReference type="GO" id="GO:0008703">
    <property type="term" value="F:5-amino-6-(5-phosphoribosylamino)uracil reductase activity"/>
    <property type="evidence" value="ECO:0007669"/>
    <property type="project" value="InterPro"/>
</dbReference>
<dbReference type="InterPro" id="IPR050765">
    <property type="entry name" value="Riboflavin_Biosynth_HTPR"/>
</dbReference>
<reference evidence="2 3" key="1">
    <citation type="submission" date="2019-04" db="EMBL/GenBank/DDBJ databases">
        <title>Pedobacter sp. RP-3-15 sp. nov., isolated from Arctic soil.</title>
        <authorList>
            <person name="Dahal R.H."/>
            <person name="Kim D.-U."/>
        </authorList>
    </citation>
    <scope>NUCLEOTIDE SEQUENCE [LARGE SCALE GENOMIC DNA]</scope>
    <source>
        <strain evidence="2 3">RP-3-15</strain>
    </source>
</reference>